<dbReference type="RefSeq" id="WP_073196673.1">
    <property type="nucleotide sequence ID" value="NZ_FQXO01000038.1"/>
</dbReference>
<dbReference type="AlphaFoldDB" id="A0A1M5UNW6"/>
<protein>
    <submittedName>
        <fullName evidence="1">Uncharacterized protein</fullName>
    </submittedName>
</protein>
<evidence type="ECO:0000313" key="2">
    <source>
        <dbReference type="Proteomes" id="UP000183967"/>
    </source>
</evidence>
<accession>A0A1M5UNW6</accession>
<evidence type="ECO:0000313" key="1">
    <source>
        <dbReference type="EMBL" id="SHH64667.1"/>
    </source>
</evidence>
<reference evidence="2" key="1">
    <citation type="submission" date="2016-11" db="EMBL/GenBank/DDBJ databases">
        <authorList>
            <person name="Varghese N."/>
            <person name="Submissions S."/>
        </authorList>
    </citation>
    <scope>NUCLEOTIDE SEQUENCE [LARGE SCALE GENOMIC DNA]</scope>
    <source>
        <strain evidence="2">DSM 13643</strain>
    </source>
</reference>
<name>A0A1M5UNW6_9FIRM</name>
<sequence>MSISKINNNINYYYTKNVNNKSLYKSKIRVNHTCVSANTNNIWDELRKKYDITNATFDEVKEISKKLYKAGEISLLELSIICLDPSKIPAVRRDRLLCAPREGGRHNWIKVFKDIADRSLSNNLIDSYKTDIKIVKIFEKLKR</sequence>
<proteinExistence type="predicted"/>
<organism evidence="1 2">
    <name type="scientific">Caloranaerobacter azorensis DSM 13643</name>
    <dbReference type="NCBI Taxonomy" id="1121264"/>
    <lineage>
        <taxon>Bacteria</taxon>
        <taxon>Bacillati</taxon>
        <taxon>Bacillota</taxon>
        <taxon>Tissierellia</taxon>
        <taxon>Tissierellales</taxon>
        <taxon>Thermohalobacteraceae</taxon>
        <taxon>Caloranaerobacter</taxon>
    </lineage>
</organism>
<dbReference type="EMBL" id="FQXO01000038">
    <property type="protein sequence ID" value="SHH64667.1"/>
    <property type="molecule type" value="Genomic_DNA"/>
</dbReference>
<dbReference type="Proteomes" id="UP000183967">
    <property type="component" value="Unassembled WGS sequence"/>
</dbReference>
<dbReference type="OrthoDB" id="2706847at2"/>
<gene>
    <name evidence="1" type="ORF">SAMN02745135_01514</name>
</gene>
<keyword evidence="2" id="KW-1185">Reference proteome</keyword>